<keyword evidence="3 7" id="KW-0812">Transmembrane</keyword>
<gene>
    <name evidence="8" type="primary">cbiQ</name>
    <name evidence="8" type="ORF">BVG79_00797</name>
</gene>
<feature type="region of interest" description="Disordered" evidence="6">
    <location>
        <begin position="167"/>
        <end position="186"/>
    </location>
</feature>
<keyword evidence="4 7" id="KW-1133">Transmembrane helix</keyword>
<evidence type="ECO:0000256" key="4">
    <source>
        <dbReference type="ARBA" id="ARBA00022989"/>
    </source>
</evidence>
<feature type="transmembrane region" description="Helical" evidence="7">
    <location>
        <begin position="106"/>
        <end position="124"/>
    </location>
</feature>
<keyword evidence="9" id="KW-1185">Reference proteome</keyword>
<proteinExistence type="inferred from homology"/>
<accession>A0A1W6NY83</accession>
<dbReference type="AlphaFoldDB" id="A0A1W6NY83"/>
<organism evidence="8 9">
    <name type="scientific">Ketogulonicigenium robustum</name>
    <dbReference type="NCBI Taxonomy" id="92947"/>
    <lineage>
        <taxon>Bacteria</taxon>
        <taxon>Pseudomonadati</taxon>
        <taxon>Pseudomonadota</taxon>
        <taxon>Alphaproteobacteria</taxon>
        <taxon>Rhodobacterales</taxon>
        <taxon>Roseobacteraceae</taxon>
        <taxon>Ketogulonicigenium</taxon>
    </lineage>
</organism>
<feature type="transmembrane region" description="Helical" evidence="7">
    <location>
        <begin position="37"/>
        <end position="54"/>
    </location>
</feature>
<protein>
    <submittedName>
        <fullName evidence="8">Cobalt transport protein</fullName>
    </submittedName>
</protein>
<dbReference type="Proteomes" id="UP000242447">
    <property type="component" value="Chromosome"/>
</dbReference>
<dbReference type="STRING" id="92947.BVG79_00797"/>
<dbReference type="KEGG" id="kro:BVG79_00797"/>
<evidence type="ECO:0000256" key="2">
    <source>
        <dbReference type="ARBA" id="ARBA00008564"/>
    </source>
</evidence>
<evidence type="ECO:0000256" key="5">
    <source>
        <dbReference type="ARBA" id="ARBA00023136"/>
    </source>
</evidence>
<name>A0A1W6NY83_9RHOB</name>
<comment type="subcellular location">
    <subcellularLocation>
        <location evidence="1">Membrane</location>
        <topology evidence="1">Multi-pass membrane protein</topology>
    </subcellularLocation>
</comment>
<dbReference type="Pfam" id="PF02361">
    <property type="entry name" value="CbiQ"/>
    <property type="match status" value="1"/>
</dbReference>
<evidence type="ECO:0000313" key="9">
    <source>
        <dbReference type="Proteomes" id="UP000242447"/>
    </source>
</evidence>
<evidence type="ECO:0000313" key="8">
    <source>
        <dbReference type="EMBL" id="ARO14149.1"/>
    </source>
</evidence>
<sequence length="186" mass="19716">MAVVGFSSLPLVTCAAAMVVAAHLVCGWRVCRQALRLMRPIWIFVTIILLWQSLSGDVWRGVEIALRIVVLVAAANLVTMTTPLQAMMQAVAAGLGHIGVPAGLRAQMAIAVALVISFVPQISARARHLRLAWRARSTRPAGWRLALPLALSAVDAADQVGEALRARGGVDDPAPAPLSTEQDFGT</sequence>
<feature type="transmembrane region" description="Helical" evidence="7">
    <location>
        <begin position="66"/>
        <end position="86"/>
    </location>
</feature>
<dbReference type="CDD" id="cd16914">
    <property type="entry name" value="EcfT"/>
    <property type="match status" value="1"/>
</dbReference>
<evidence type="ECO:0000256" key="7">
    <source>
        <dbReference type="SAM" id="Phobius"/>
    </source>
</evidence>
<keyword evidence="5 7" id="KW-0472">Membrane</keyword>
<evidence type="ECO:0000256" key="1">
    <source>
        <dbReference type="ARBA" id="ARBA00004141"/>
    </source>
</evidence>
<dbReference type="InterPro" id="IPR003339">
    <property type="entry name" value="ABC/ECF_trnsptr_transmembrane"/>
</dbReference>
<evidence type="ECO:0000256" key="6">
    <source>
        <dbReference type="SAM" id="MobiDB-lite"/>
    </source>
</evidence>
<comment type="similarity">
    <text evidence="2">Belongs to the CbiQ family.</text>
</comment>
<dbReference type="GO" id="GO:0005886">
    <property type="term" value="C:plasma membrane"/>
    <property type="evidence" value="ECO:0007669"/>
    <property type="project" value="UniProtKB-ARBA"/>
</dbReference>
<reference evidence="8 9" key="1">
    <citation type="submission" date="2017-02" db="EMBL/GenBank/DDBJ databases">
        <title>Ketogulonicigenium robustum SPU B003 Genome sequencing and assembly.</title>
        <authorList>
            <person name="Li Y."/>
            <person name="Liu L."/>
            <person name="Wang C."/>
            <person name="Zhang M."/>
            <person name="Zhang T."/>
            <person name="Zhang Y."/>
        </authorList>
    </citation>
    <scope>NUCLEOTIDE SEQUENCE [LARGE SCALE GENOMIC DNA]</scope>
    <source>
        <strain evidence="8 9">SPU_B003</strain>
    </source>
</reference>
<dbReference type="EMBL" id="CP019937">
    <property type="protein sequence ID" value="ARO14149.1"/>
    <property type="molecule type" value="Genomic_DNA"/>
</dbReference>
<evidence type="ECO:0000256" key="3">
    <source>
        <dbReference type="ARBA" id="ARBA00022692"/>
    </source>
</evidence>